<dbReference type="Proteomes" id="UP000244896">
    <property type="component" value="Chromosome"/>
</dbReference>
<dbReference type="OrthoDB" id="101122at2"/>
<evidence type="ECO:0000313" key="4">
    <source>
        <dbReference type="Proteomes" id="UP000244896"/>
    </source>
</evidence>
<dbReference type="Pfam" id="PF14683">
    <property type="entry name" value="CBM-like"/>
    <property type="match status" value="1"/>
</dbReference>
<sequence>MGRSRRAVARLAAAGAQLPVLDARRCARKFPHPLRPRRKPHALRIVDGVLGEFRRDDIAVNPGATTALGDLIWTPVRHGRQLWEIGTPDRTAREFRHGDNHRRWGLWLEYPKDFPNDITYIIGKSDPPSRLELCANRAHPARRHVSRRHMANLFDCDNPYRPAAATPCCTSRLPGRTQHPARPRQRARGRHRARFAERHAMMRAGIHGQYTAARRAIPRGLAARRAKRNRPRTPSANAVAKNIMYDYLRLEVPQ</sequence>
<dbReference type="PANTHER" id="PTHR32018:SF1">
    <property type="entry name" value="RHAMNOGALACTURONAN ENDOLYASE"/>
    <property type="match status" value="1"/>
</dbReference>
<reference evidence="3 4" key="1">
    <citation type="journal article" date="2018" name="Syst. Appl. Microbiol.">
        <title>Ereboglobus luteus gen. nov. sp. nov. from cockroach guts, and new insights into the oxygen relationship of the genera Opitutus and Didymococcus (Verrucomicrobia: Opitutaceae).</title>
        <authorList>
            <person name="Tegtmeier D."/>
            <person name="Belitz A."/>
            <person name="Radek R."/>
            <person name="Heimerl T."/>
            <person name="Brune A."/>
        </authorList>
    </citation>
    <scope>NUCLEOTIDE SEQUENCE [LARGE SCALE GENOMIC DNA]</scope>
    <source>
        <strain evidence="3 4">Ho45</strain>
    </source>
</reference>
<organism evidence="3 4">
    <name type="scientific">Ereboglobus luteus</name>
    <dbReference type="NCBI Taxonomy" id="1796921"/>
    <lineage>
        <taxon>Bacteria</taxon>
        <taxon>Pseudomonadati</taxon>
        <taxon>Verrucomicrobiota</taxon>
        <taxon>Opitutia</taxon>
        <taxon>Opitutales</taxon>
        <taxon>Opitutaceae</taxon>
        <taxon>Ereboglobus</taxon>
    </lineage>
</organism>
<feature type="compositionally biased region" description="Basic residues" evidence="1">
    <location>
        <begin position="179"/>
        <end position="191"/>
    </location>
</feature>
<feature type="region of interest" description="Disordered" evidence="1">
    <location>
        <begin position="170"/>
        <end position="191"/>
    </location>
</feature>
<dbReference type="InterPro" id="IPR051850">
    <property type="entry name" value="Polysacch_Lyase_4"/>
</dbReference>
<evidence type="ECO:0000313" key="3">
    <source>
        <dbReference type="EMBL" id="AWI07861.1"/>
    </source>
</evidence>
<evidence type="ECO:0000259" key="2">
    <source>
        <dbReference type="Pfam" id="PF14683"/>
    </source>
</evidence>
<dbReference type="InterPro" id="IPR029411">
    <property type="entry name" value="RG-lyase_III"/>
</dbReference>
<dbReference type="AlphaFoldDB" id="A0A2U8DZ48"/>
<protein>
    <recommendedName>
        <fullName evidence="2">Rhamnogalacturonan lyase domain-containing protein</fullName>
    </recommendedName>
</protein>
<evidence type="ECO:0000256" key="1">
    <source>
        <dbReference type="SAM" id="MobiDB-lite"/>
    </source>
</evidence>
<accession>A0A2U8DZ48</accession>
<dbReference type="PANTHER" id="PTHR32018">
    <property type="entry name" value="RHAMNOGALACTURONATE LYASE FAMILY PROTEIN"/>
    <property type="match status" value="1"/>
</dbReference>
<feature type="domain" description="Rhamnogalacturonan lyase" evidence="2">
    <location>
        <begin position="81"/>
        <end position="127"/>
    </location>
</feature>
<dbReference type="KEGG" id="elut:CKA38_00055"/>
<dbReference type="SUPFAM" id="SSF49785">
    <property type="entry name" value="Galactose-binding domain-like"/>
    <property type="match status" value="1"/>
</dbReference>
<keyword evidence="4" id="KW-1185">Reference proteome</keyword>
<dbReference type="InterPro" id="IPR008979">
    <property type="entry name" value="Galactose-bd-like_sf"/>
</dbReference>
<gene>
    <name evidence="3" type="ORF">CKA38_00055</name>
</gene>
<name>A0A2U8DZ48_9BACT</name>
<proteinExistence type="predicted"/>
<dbReference type="EMBL" id="CP023004">
    <property type="protein sequence ID" value="AWI07861.1"/>
    <property type="molecule type" value="Genomic_DNA"/>
</dbReference>